<dbReference type="RefSeq" id="WP_265263399.1">
    <property type="nucleotide sequence ID" value="NZ_JAIHOM010000018.1"/>
</dbReference>
<evidence type="ECO:0000313" key="2">
    <source>
        <dbReference type="EMBL" id="MCW6035688.1"/>
    </source>
</evidence>
<dbReference type="InterPro" id="IPR025669">
    <property type="entry name" value="AAA_dom"/>
</dbReference>
<dbReference type="PANTHER" id="PTHR13696:SF99">
    <property type="entry name" value="COBYRINIC ACID AC-DIAMIDE SYNTHASE"/>
    <property type="match status" value="1"/>
</dbReference>
<dbReference type="CDD" id="cd02042">
    <property type="entry name" value="ParAB_family"/>
    <property type="match status" value="1"/>
</dbReference>
<protein>
    <submittedName>
        <fullName evidence="2">ParA family protein</fullName>
    </submittedName>
</protein>
<evidence type="ECO:0000259" key="1">
    <source>
        <dbReference type="Pfam" id="PF13614"/>
    </source>
</evidence>
<dbReference type="InterPro" id="IPR050678">
    <property type="entry name" value="DNA_Partitioning_ATPase"/>
</dbReference>
<dbReference type="Gene3D" id="3.40.50.300">
    <property type="entry name" value="P-loop containing nucleotide triphosphate hydrolases"/>
    <property type="match status" value="1"/>
</dbReference>
<feature type="domain" description="AAA" evidence="1">
    <location>
        <begin position="4"/>
        <end position="209"/>
    </location>
</feature>
<accession>A0ABT3L2E6</accession>
<dbReference type="InterPro" id="IPR027417">
    <property type="entry name" value="P-loop_NTPase"/>
</dbReference>
<evidence type="ECO:0000313" key="3">
    <source>
        <dbReference type="Proteomes" id="UP001526426"/>
    </source>
</evidence>
<dbReference type="SUPFAM" id="SSF52540">
    <property type="entry name" value="P-loop containing nucleoside triphosphate hydrolases"/>
    <property type="match status" value="1"/>
</dbReference>
<sequence>MGYIVSVVNMKGGVGKTTVTVNLGTCIARDFKKRVLIVDLDTQINATLSLMAPLYFATLKKERRTLRTLINQTIQTEEHPPITIQQVIYPDICQVKGLDILAGDVELCDDFLLSALIHNKSQFHQQTFEKTWSNVEFNLIRSILKPIIKQYDFILLDFPPADNLITRSALLASHFYIVPAKAEPLSVVGIGLLHSRIKHLQQENRSKIKLVGIIYTARGPVTTMEQKVKKRLGQEFGEDKIFQVEIPLNVAVAQAVDDFQPVVINNPKASGAIAYKRFAREFLQKLSKTLKS</sequence>
<reference evidence="2 3" key="1">
    <citation type="submission" date="2021-08" db="EMBL/GenBank/DDBJ databases">
        <title>Draft genome sequence of Spirulina subsalsa with high tolerance to salinity and hype-accumulation of phycocyanin.</title>
        <authorList>
            <person name="Pei H."/>
            <person name="Jiang L."/>
        </authorList>
    </citation>
    <scope>NUCLEOTIDE SEQUENCE [LARGE SCALE GENOMIC DNA]</scope>
    <source>
        <strain evidence="2 3">FACHB-351</strain>
    </source>
</reference>
<dbReference type="Proteomes" id="UP001526426">
    <property type="component" value="Unassembled WGS sequence"/>
</dbReference>
<dbReference type="EMBL" id="JAIHOM010000018">
    <property type="protein sequence ID" value="MCW6035688.1"/>
    <property type="molecule type" value="Genomic_DNA"/>
</dbReference>
<organism evidence="2 3">
    <name type="scientific">Spirulina subsalsa FACHB-351</name>
    <dbReference type="NCBI Taxonomy" id="234711"/>
    <lineage>
        <taxon>Bacteria</taxon>
        <taxon>Bacillati</taxon>
        <taxon>Cyanobacteriota</taxon>
        <taxon>Cyanophyceae</taxon>
        <taxon>Spirulinales</taxon>
        <taxon>Spirulinaceae</taxon>
        <taxon>Spirulina</taxon>
    </lineage>
</organism>
<dbReference type="PANTHER" id="PTHR13696">
    <property type="entry name" value="P-LOOP CONTAINING NUCLEOSIDE TRIPHOSPHATE HYDROLASE"/>
    <property type="match status" value="1"/>
</dbReference>
<proteinExistence type="predicted"/>
<name>A0ABT3L2E6_9CYAN</name>
<dbReference type="Pfam" id="PF13614">
    <property type="entry name" value="AAA_31"/>
    <property type="match status" value="1"/>
</dbReference>
<gene>
    <name evidence="2" type="ORF">K4A83_05300</name>
</gene>
<keyword evidence="3" id="KW-1185">Reference proteome</keyword>
<comment type="caution">
    <text evidence="2">The sequence shown here is derived from an EMBL/GenBank/DDBJ whole genome shotgun (WGS) entry which is preliminary data.</text>
</comment>